<comment type="caution">
    <text evidence="2">The sequence shown here is derived from an EMBL/GenBank/DDBJ whole genome shotgun (WGS) entry which is preliminary data.</text>
</comment>
<dbReference type="Proteomes" id="UP000266841">
    <property type="component" value="Unassembled WGS sequence"/>
</dbReference>
<sequence length="819" mass="90157">METAWLDVDFQNATARLAALERRGSATDRSRAEAEDERDREDADGPHQRAANAHASLDFLVLNRDLINLLVPSGIRSGHNDQLSLVTERCTSLGLILLTHADVHGAEAKQMQASLYQWYSALHKQAQDLATSRFQIQLSQVSPELSEQSNANIITDLLDRHSDLHRIARCLVELQIIFDALHLPSASGGHSSGSHFQQLPPGWRLSIVDELCKPLVERLRFHFLEEQTSITSSGGDGKRGDPQSPQSSSNLERLPEWVFRYLREALDKHGMFDVIRDGLIPLIDTTVQSLAVTASMNEQTALDGGRIEQLQHLFHLAPTYFLREVGRMARHILRAKSFFAHPDVVGSECKDGGTVALRAIEQLFIFDLFLGDKVDGEVPVSILPPSMVNVFLTSNEEMFDWWMETERLGICSALHGCASSTQLQNDGADEEEPNQRPEQKDIALYPAVSELFVCLLHSAKSKYTVITDERGKQLFIGCVVAPLCSAFLDVVGSEAAILKQNLVARPSSVGLRSTNLPADEVVSTNVAKWSGLITGTHVAALAVSRFRSSSDQDGKLTKIVSAVEKLCEAMVEDFVTAFVETIIGERAKMASYLMRAPFLLSEPPPNRRGQRERDQSSNITAISPDLNDTVHVVSVAIKSCREVSCKVGDLIKAQGRHSSNEILFYGTDAIHEAIKCAVGQRLLDIALDPQGLTPDIFLSGATQFSHDCCTFSALFENRRVGTQAEGVMERAVAAAQLSSVGPEQLRTLRETLHALAGTPMGSLFMRGGSDGRVDDAIVLNMDAFHRDDRLHQEAEEMLSAKGFSALALEEVISILNRRR</sequence>
<dbReference type="eggNOG" id="ENOG502SPGR">
    <property type="taxonomic scope" value="Eukaryota"/>
</dbReference>
<evidence type="ECO:0000256" key="1">
    <source>
        <dbReference type="SAM" id="MobiDB-lite"/>
    </source>
</evidence>
<feature type="region of interest" description="Disordered" evidence="1">
    <location>
        <begin position="21"/>
        <end position="49"/>
    </location>
</feature>
<name>K0TKJ6_THAOC</name>
<accession>K0TKJ6</accession>
<gene>
    <name evidence="2" type="ORF">THAOC_07410</name>
</gene>
<feature type="compositionally biased region" description="Basic and acidic residues" evidence="1">
    <location>
        <begin position="21"/>
        <end position="33"/>
    </location>
</feature>
<dbReference type="EMBL" id="AGNL01007546">
    <property type="protein sequence ID" value="EJK71177.1"/>
    <property type="molecule type" value="Genomic_DNA"/>
</dbReference>
<keyword evidence="3" id="KW-1185">Reference proteome</keyword>
<organism evidence="2 3">
    <name type="scientific">Thalassiosira oceanica</name>
    <name type="common">Marine diatom</name>
    <dbReference type="NCBI Taxonomy" id="159749"/>
    <lineage>
        <taxon>Eukaryota</taxon>
        <taxon>Sar</taxon>
        <taxon>Stramenopiles</taxon>
        <taxon>Ochrophyta</taxon>
        <taxon>Bacillariophyta</taxon>
        <taxon>Coscinodiscophyceae</taxon>
        <taxon>Thalassiosirophycidae</taxon>
        <taxon>Thalassiosirales</taxon>
        <taxon>Thalassiosiraceae</taxon>
        <taxon>Thalassiosira</taxon>
    </lineage>
</organism>
<protein>
    <submittedName>
        <fullName evidence="2">Uncharacterized protein</fullName>
    </submittedName>
</protein>
<evidence type="ECO:0000313" key="2">
    <source>
        <dbReference type="EMBL" id="EJK71177.1"/>
    </source>
</evidence>
<feature type="region of interest" description="Disordered" evidence="1">
    <location>
        <begin position="230"/>
        <end position="250"/>
    </location>
</feature>
<reference evidence="2 3" key="1">
    <citation type="journal article" date="2012" name="Genome Biol.">
        <title>Genome and low-iron response of an oceanic diatom adapted to chronic iron limitation.</title>
        <authorList>
            <person name="Lommer M."/>
            <person name="Specht M."/>
            <person name="Roy A.S."/>
            <person name="Kraemer L."/>
            <person name="Andreson R."/>
            <person name="Gutowska M.A."/>
            <person name="Wolf J."/>
            <person name="Bergner S.V."/>
            <person name="Schilhabel M.B."/>
            <person name="Klostermeier U.C."/>
            <person name="Beiko R.G."/>
            <person name="Rosenstiel P."/>
            <person name="Hippler M."/>
            <person name="Laroche J."/>
        </authorList>
    </citation>
    <scope>NUCLEOTIDE SEQUENCE [LARGE SCALE GENOMIC DNA]</scope>
    <source>
        <strain evidence="2 3">CCMP1005</strain>
    </source>
</reference>
<dbReference type="AlphaFoldDB" id="K0TKJ6"/>
<proteinExistence type="predicted"/>
<evidence type="ECO:0000313" key="3">
    <source>
        <dbReference type="Proteomes" id="UP000266841"/>
    </source>
</evidence>
<dbReference type="OrthoDB" id="46742at2759"/>